<comment type="similarity">
    <text evidence="2 12">Belongs to the G-protein coupled receptor 1 family.</text>
</comment>
<feature type="compositionally biased region" description="Low complexity" evidence="13">
    <location>
        <begin position="364"/>
        <end position="374"/>
    </location>
</feature>
<dbReference type="InterPro" id="IPR005390">
    <property type="entry name" value="NeuromedU_rcpt"/>
</dbReference>
<evidence type="ECO:0000256" key="4">
    <source>
        <dbReference type="ARBA" id="ARBA00022692"/>
    </source>
</evidence>
<evidence type="ECO:0000256" key="12">
    <source>
        <dbReference type="RuleBase" id="RU000688"/>
    </source>
</evidence>
<dbReference type="PRINTS" id="PR00237">
    <property type="entry name" value="GPCRRHODOPSN"/>
</dbReference>
<feature type="transmembrane region" description="Helical" evidence="14">
    <location>
        <begin position="295"/>
        <end position="322"/>
    </location>
</feature>
<dbReference type="PANTHER" id="PTHR24243:SF208">
    <property type="entry name" value="PYROKININ-1 RECEPTOR"/>
    <property type="match status" value="1"/>
</dbReference>
<keyword evidence="5 14" id="KW-1133">Transmembrane helix</keyword>
<accession>A0A7R7EFC9</accession>
<evidence type="ECO:0000256" key="7">
    <source>
        <dbReference type="ARBA" id="ARBA00023136"/>
    </source>
</evidence>
<evidence type="ECO:0000256" key="1">
    <source>
        <dbReference type="ARBA" id="ARBA00004651"/>
    </source>
</evidence>
<dbReference type="SUPFAM" id="SSF81321">
    <property type="entry name" value="Family A G protein-coupled receptor-like"/>
    <property type="match status" value="1"/>
</dbReference>
<dbReference type="PROSITE" id="PS50262">
    <property type="entry name" value="G_PROTEIN_RECEP_F1_2"/>
    <property type="match status" value="1"/>
</dbReference>
<evidence type="ECO:0000256" key="13">
    <source>
        <dbReference type="SAM" id="MobiDB-lite"/>
    </source>
</evidence>
<keyword evidence="8" id="KW-1015">Disulfide bond</keyword>
<dbReference type="GO" id="GO:0001607">
    <property type="term" value="F:neuromedin U receptor activity"/>
    <property type="evidence" value="ECO:0007669"/>
    <property type="project" value="InterPro"/>
</dbReference>
<evidence type="ECO:0000256" key="5">
    <source>
        <dbReference type="ARBA" id="ARBA00022989"/>
    </source>
</evidence>
<reference evidence="16" key="1">
    <citation type="submission" date="2020-11" db="EMBL/GenBank/DDBJ databases">
        <title>Cloning of the diapause hormone receptor in the wild silkworm Bombyx mandarina.</title>
        <authorList>
            <person name="Shiomi K."/>
        </authorList>
    </citation>
    <scope>NUCLEOTIDE SEQUENCE</scope>
</reference>
<protein>
    <submittedName>
        <fullName evidence="16">Diapause hormone receptor</fullName>
    </submittedName>
</protein>
<dbReference type="InterPro" id="IPR017452">
    <property type="entry name" value="GPCR_Rhodpsn_7TM"/>
</dbReference>
<dbReference type="OrthoDB" id="5950040at2759"/>
<sequence length="438" mass="49427">MNSLNETLNDTANASRPVDSTRVFGPQRDTLYIVLPITIIYTFIFISGLLGNIFTCIVIVRNKNLHTATNYYLFSLAISDLLLLVSGMPQEMYSIWSKWPYVFGHTFCVIRGLAAETSTNASVLTITLFTIERYLAICHPFVSHKMSKLSRAVKHVVLLWVAALALALPQALQFGIRQYQGVIMCLQTRVIIEHSFEISTFVFFLAPMVLITVLYSFIGLKLREKSNVKEQNQNDFESSIRYSHKMCRKPSQSTRRVIKMLVAVVVAFFVCWAPFHAQRLVAIYGTNENHLAKSPILFSVYLFLTYISGICYYMSTCINPILYHIMSNKFRDAFKMTLCSCGTRNDTAVKRSSYTAMAFVRNPTSSGTSNSGNSIRNETNLQSKTRRTNSRDKILNDAHVCGNGTLSSAAVGKPDSRTNGDRPLDRNLINETYFNTNC</sequence>
<evidence type="ECO:0000256" key="6">
    <source>
        <dbReference type="ARBA" id="ARBA00023040"/>
    </source>
</evidence>
<dbReference type="PRINTS" id="PR01565">
    <property type="entry name" value="NEUROMEDINUR"/>
</dbReference>
<comment type="subcellular location">
    <subcellularLocation>
        <location evidence="1">Cell membrane</location>
        <topology evidence="1">Multi-pass membrane protein</topology>
    </subcellularLocation>
</comment>
<dbReference type="EMBL" id="LC594680">
    <property type="protein sequence ID" value="BCN22805.1"/>
    <property type="molecule type" value="mRNA"/>
</dbReference>
<keyword evidence="4 12" id="KW-0812">Transmembrane</keyword>
<evidence type="ECO:0000313" key="16">
    <source>
        <dbReference type="EMBL" id="BCN22805.1"/>
    </source>
</evidence>
<proteinExistence type="evidence at transcript level"/>
<dbReference type="PROSITE" id="PS00237">
    <property type="entry name" value="G_PROTEIN_RECEP_F1_1"/>
    <property type="match status" value="1"/>
</dbReference>
<feature type="domain" description="G-protein coupled receptors family 1 profile" evidence="15">
    <location>
        <begin position="51"/>
        <end position="323"/>
    </location>
</feature>
<evidence type="ECO:0000256" key="8">
    <source>
        <dbReference type="ARBA" id="ARBA00023157"/>
    </source>
</evidence>
<gene>
    <name evidence="16" type="primary">DHR</name>
</gene>
<dbReference type="InterPro" id="IPR000276">
    <property type="entry name" value="GPCR_Rhodpsn"/>
</dbReference>
<feature type="transmembrane region" description="Helical" evidence="14">
    <location>
        <begin position="31"/>
        <end position="59"/>
    </location>
</feature>
<evidence type="ECO:0000259" key="15">
    <source>
        <dbReference type="PROSITE" id="PS50262"/>
    </source>
</evidence>
<feature type="transmembrane region" description="Helical" evidence="14">
    <location>
        <begin position="71"/>
        <end position="89"/>
    </location>
</feature>
<keyword evidence="11 12" id="KW-0807">Transducer</keyword>
<feature type="region of interest" description="Disordered" evidence="13">
    <location>
        <begin position="364"/>
        <end position="389"/>
    </location>
</feature>
<feature type="transmembrane region" description="Helical" evidence="14">
    <location>
        <begin position="198"/>
        <end position="220"/>
    </location>
</feature>
<dbReference type="Pfam" id="PF00001">
    <property type="entry name" value="7tm_1"/>
    <property type="match status" value="1"/>
</dbReference>
<evidence type="ECO:0000256" key="2">
    <source>
        <dbReference type="ARBA" id="ARBA00010663"/>
    </source>
</evidence>
<dbReference type="GO" id="GO:0005886">
    <property type="term" value="C:plasma membrane"/>
    <property type="evidence" value="ECO:0007669"/>
    <property type="project" value="UniProtKB-SubCell"/>
</dbReference>
<keyword evidence="6 12" id="KW-0297">G-protein coupled receptor</keyword>
<evidence type="ECO:0000256" key="3">
    <source>
        <dbReference type="ARBA" id="ARBA00022475"/>
    </source>
</evidence>
<evidence type="ECO:0000256" key="10">
    <source>
        <dbReference type="ARBA" id="ARBA00023180"/>
    </source>
</evidence>
<evidence type="ECO:0000256" key="11">
    <source>
        <dbReference type="ARBA" id="ARBA00023224"/>
    </source>
</evidence>
<feature type="transmembrane region" description="Helical" evidence="14">
    <location>
        <begin position="109"/>
        <end position="131"/>
    </location>
</feature>
<organism evidence="16">
    <name type="scientific">Bombyx mandarina</name>
    <name type="common">Wild silk moth</name>
    <name type="synonym">Wild silkworm</name>
    <dbReference type="NCBI Taxonomy" id="7092"/>
    <lineage>
        <taxon>Eukaryota</taxon>
        <taxon>Metazoa</taxon>
        <taxon>Ecdysozoa</taxon>
        <taxon>Arthropoda</taxon>
        <taxon>Hexapoda</taxon>
        <taxon>Insecta</taxon>
        <taxon>Pterygota</taxon>
        <taxon>Neoptera</taxon>
        <taxon>Endopterygota</taxon>
        <taxon>Lepidoptera</taxon>
        <taxon>Glossata</taxon>
        <taxon>Ditrysia</taxon>
        <taxon>Bombycoidea</taxon>
        <taxon>Bombycidae</taxon>
        <taxon>Bombycinae</taxon>
        <taxon>Bombyx</taxon>
    </lineage>
</organism>
<dbReference type="Gene3D" id="1.20.1070.10">
    <property type="entry name" value="Rhodopsin 7-helix transmembrane proteins"/>
    <property type="match status" value="1"/>
</dbReference>
<dbReference type="PANTHER" id="PTHR24243">
    <property type="entry name" value="G-PROTEIN COUPLED RECEPTOR"/>
    <property type="match status" value="1"/>
</dbReference>
<keyword evidence="3" id="KW-1003">Cell membrane</keyword>
<feature type="transmembrane region" description="Helical" evidence="14">
    <location>
        <begin position="257"/>
        <end position="275"/>
    </location>
</feature>
<feature type="transmembrane region" description="Helical" evidence="14">
    <location>
        <begin position="152"/>
        <end position="172"/>
    </location>
</feature>
<keyword evidence="7 14" id="KW-0472">Membrane</keyword>
<evidence type="ECO:0000256" key="9">
    <source>
        <dbReference type="ARBA" id="ARBA00023170"/>
    </source>
</evidence>
<keyword evidence="10" id="KW-0325">Glycoprotein</keyword>
<dbReference type="AlphaFoldDB" id="A0A7R7EFC9"/>
<name>A0A7R7EFC9_BOMMA</name>
<keyword evidence="9 12" id="KW-0675">Receptor</keyword>
<evidence type="ECO:0000256" key="14">
    <source>
        <dbReference type="SAM" id="Phobius"/>
    </source>
</evidence>